<dbReference type="PANTHER" id="PTHR34220:SF7">
    <property type="entry name" value="SENSOR HISTIDINE KINASE YPDA"/>
    <property type="match status" value="1"/>
</dbReference>
<dbReference type="AlphaFoldDB" id="H0QT52"/>
<feature type="transmembrane region" description="Helical" evidence="2">
    <location>
        <begin position="18"/>
        <end position="39"/>
    </location>
</feature>
<keyword evidence="2" id="KW-0812">Transmembrane</keyword>
<dbReference type="Proteomes" id="UP000003828">
    <property type="component" value="Unassembled WGS sequence"/>
</dbReference>
<dbReference type="PROSITE" id="PS50109">
    <property type="entry name" value="HIS_KIN"/>
    <property type="match status" value="1"/>
</dbReference>
<dbReference type="EMBL" id="BAEG01000098">
    <property type="protein sequence ID" value="GAB16003.1"/>
    <property type="molecule type" value="Genomic_DNA"/>
</dbReference>
<evidence type="ECO:0000313" key="5">
    <source>
        <dbReference type="Proteomes" id="UP000003828"/>
    </source>
</evidence>
<gene>
    <name evidence="4" type="ORF">ARGLB_098_00280</name>
</gene>
<keyword evidence="2" id="KW-1133">Transmembrane helix</keyword>
<evidence type="ECO:0000313" key="4">
    <source>
        <dbReference type="EMBL" id="GAB16003.1"/>
    </source>
</evidence>
<keyword evidence="1 4" id="KW-0418">Kinase</keyword>
<comment type="caution">
    <text evidence="4">The sequence shown here is derived from an EMBL/GenBank/DDBJ whole genome shotgun (WGS) entry which is preliminary data.</text>
</comment>
<evidence type="ECO:0000256" key="1">
    <source>
        <dbReference type="ARBA" id="ARBA00022777"/>
    </source>
</evidence>
<dbReference type="PANTHER" id="PTHR34220">
    <property type="entry name" value="SENSOR HISTIDINE KINASE YPDA"/>
    <property type="match status" value="1"/>
</dbReference>
<dbReference type="InterPro" id="IPR005467">
    <property type="entry name" value="His_kinase_dom"/>
</dbReference>
<evidence type="ECO:0000256" key="2">
    <source>
        <dbReference type="SAM" id="Phobius"/>
    </source>
</evidence>
<proteinExistence type="predicted"/>
<evidence type="ECO:0000259" key="3">
    <source>
        <dbReference type="PROSITE" id="PS50109"/>
    </source>
</evidence>
<dbReference type="GO" id="GO:0016020">
    <property type="term" value="C:membrane"/>
    <property type="evidence" value="ECO:0007669"/>
    <property type="project" value="InterPro"/>
</dbReference>
<dbReference type="InterPro" id="IPR010559">
    <property type="entry name" value="Sig_transdc_His_kin_internal"/>
</dbReference>
<name>H0QT52_ARTG1</name>
<keyword evidence="2" id="KW-0472">Membrane</keyword>
<protein>
    <submittedName>
        <fullName evidence="4">Putative two-component histidine kinase</fullName>
    </submittedName>
</protein>
<keyword evidence="1 4" id="KW-0808">Transferase</keyword>
<dbReference type="SUPFAM" id="SSF55874">
    <property type="entry name" value="ATPase domain of HSP90 chaperone/DNA topoisomerase II/histidine kinase"/>
    <property type="match status" value="1"/>
</dbReference>
<organism evidence="4 5">
    <name type="scientific">Arthrobacter globiformis (strain ATCC 8010 / DSM 20124 / JCM 1332 / NBRC 12137 / NCIMB 8907 / NRRL B-2979 / 168)</name>
    <dbReference type="NCBI Taxonomy" id="1077972"/>
    <lineage>
        <taxon>Bacteria</taxon>
        <taxon>Bacillati</taxon>
        <taxon>Actinomycetota</taxon>
        <taxon>Actinomycetes</taxon>
        <taxon>Micrococcales</taxon>
        <taxon>Micrococcaceae</taxon>
        <taxon>Arthrobacter</taxon>
    </lineage>
</organism>
<dbReference type="STRING" id="1077972.ARGLB_098_00280"/>
<reference evidence="4 5" key="1">
    <citation type="submission" date="2011-12" db="EMBL/GenBank/DDBJ databases">
        <title>Whole genome shotgun sequence of Arthrobacter globiformis NBRC 12137.</title>
        <authorList>
            <person name="Miyazawa S."/>
            <person name="Hosoyama A."/>
            <person name="Tsuchikane K."/>
            <person name="Katsumata H."/>
            <person name="Yamazaki S."/>
            <person name="Fujita N."/>
        </authorList>
    </citation>
    <scope>NUCLEOTIDE SEQUENCE [LARGE SCALE GENOMIC DNA]</scope>
    <source>
        <strain evidence="4 5">NBRC 12137</strain>
    </source>
</reference>
<dbReference type="Pfam" id="PF06580">
    <property type="entry name" value="His_kinase"/>
    <property type="match status" value="1"/>
</dbReference>
<accession>H0QT52</accession>
<dbReference type="Gene3D" id="3.30.565.10">
    <property type="entry name" value="Histidine kinase-like ATPase, C-terminal domain"/>
    <property type="match status" value="1"/>
</dbReference>
<dbReference type="GO" id="GO:0000155">
    <property type="term" value="F:phosphorelay sensor kinase activity"/>
    <property type="evidence" value="ECO:0007669"/>
    <property type="project" value="InterPro"/>
</dbReference>
<keyword evidence="5" id="KW-1185">Reference proteome</keyword>
<dbReference type="SMART" id="SM00387">
    <property type="entry name" value="HATPase_c"/>
    <property type="match status" value="1"/>
</dbReference>
<sequence length="410" mass="43685">MLRQTARATLGSMPDSPLYSAAAVAVIALAVAVVVAVGLKVLRSFRELGTDAERATYNTLHAASKAGRHLRTGLNPAGAAKASRQLRTLLGCDALAILDVSGVLAWDGTAEELRPGLMELAADVLSNGRTQVFNAADLQLRSPKSGSVAAAVVAPVRAGSRVVGAIAAFAPQAGAGLVRATTEVADWVAAQVELAELDASRTLLMEAEVRALRAQISPHFIYNSLNAIASFINTDPARARELVVEFADFTRYSFRRHGDFTTLAEELRCIDRYLLLERARFGERVQVSLRIAPEVLSTVIPFLSLQPLVENAVRHGLEAKEGPGHITISANDSGAFAEVTIEDDGVGMDPVQLQSMLAGHLDGEHVGLRNVDARLRQVYGDEHGLVIETAPGEGTLITMRVPKSQPDHDA</sequence>
<dbReference type="eggNOG" id="COG3275">
    <property type="taxonomic scope" value="Bacteria"/>
</dbReference>
<dbReference type="InterPro" id="IPR003594">
    <property type="entry name" value="HATPase_dom"/>
</dbReference>
<dbReference type="Pfam" id="PF02518">
    <property type="entry name" value="HATPase_c"/>
    <property type="match status" value="1"/>
</dbReference>
<feature type="domain" description="Histidine kinase" evidence="3">
    <location>
        <begin position="305"/>
        <end position="405"/>
    </location>
</feature>
<dbReference type="InterPro" id="IPR050640">
    <property type="entry name" value="Bact_2-comp_sensor_kinase"/>
</dbReference>
<dbReference type="InterPro" id="IPR036890">
    <property type="entry name" value="HATPase_C_sf"/>
</dbReference>